<dbReference type="VEuPathDB" id="FungiDB:ASPNIDRAFT2_1087911"/>
<evidence type="ECO:0000256" key="2">
    <source>
        <dbReference type="ARBA" id="ARBA00022448"/>
    </source>
</evidence>
<feature type="transmembrane region" description="Helical" evidence="6">
    <location>
        <begin position="147"/>
        <end position="171"/>
    </location>
</feature>
<protein>
    <submittedName>
        <fullName evidence="7">Choline transporter</fullName>
    </submittedName>
</protein>
<evidence type="ECO:0000313" key="8">
    <source>
        <dbReference type="Proteomes" id="UP000068243"/>
    </source>
</evidence>
<dbReference type="GO" id="GO:0022857">
    <property type="term" value="F:transmembrane transporter activity"/>
    <property type="evidence" value="ECO:0007669"/>
    <property type="project" value="InterPro"/>
</dbReference>
<evidence type="ECO:0000256" key="5">
    <source>
        <dbReference type="ARBA" id="ARBA00023136"/>
    </source>
</evidence>
<accession>A0A117DUG1</accession>
<dbReference type="VEuPathDB" id="FungiDB:M747DRAFT_227963"/>
<dbReference type="OrthoDB" id="2417308at2759"/>
<keyword evidence="2" id="KW-0813">Transport</keyword>
<dbReference type="Proteomes" id="UP000068243">
    <property type="component" value="Unassembled WGS sequence"/>
</dbReference>
<comment type="caution">
    <text evidence="7">The sequence shown here is derived from an EMBL/GenBank/DDBJ whole genome shotgun (WGS) entry which is preliminary data.</text>
</comment>
<comment type="subcellular location">
    <subcellularLocation>
        <location evidence="1">Membrane</location>
        <topology evidence="1">Multi-pass membrane protein</topology>
    </subcellularLocation>
</comment>
<dbReference type="InterPro" id="IPR002293">
    <property type="entry name" value="AA/rel_permease1"/>
</dbReference>
<feature type="transmembrane region" description="Helical" evidence="6">
    <location>
        <begin position="289"/>
        <end position="312"/>
    </location>
</feature>
<dbReference type="EMBL" id="BCMY01000001">
    <property type="protein sequence ID" value="GAQ33308.1"/>
    <property type="molecule type" value="Genomic_DNA"/>
</dbReference>
<dbReference type="GO" id="GO:0016020">
    <property type="term" value="C:membrane"/>
    <property type="evidence" value="ECO:0007669"/>
    <property type="project" value="UniProtKB-SubCell"/>
</dbReference>
<dbReference type="AlphaFoldDB" id="A0A117DUG1"/>
<feature type="transmembrane region" description="Helical" evidence="6">
    <location>
        <begin position="183"/>
        <end position="200"/>
    </location>
</feature>
<proteinExistence type="predicted"/>
<dbReference type="PANTHER" id="PTHR45649:SF11">
    <property type="entry name" value="TRANSPORTER, PUTATIVE (EUROFUNG)-RELATED"/>
    <property type="match status" value="1"/>
</dbReference>
<feature type="transmembrane region" description="Helical" evidence="6">
    <location>
        <begin position="55"/>
        <end position="75"/>
    </location>
</feature>
<reference evidence="8" key="1">
    <citation type="journal article" date="2016" name="Genome Announc.">
        <title>Draft genome sequence of Aspergillus niger strain An76.</title>
        <authorList>
            <person name="Gong W."/>
            <person name="Cheng Z."/>
            <person name="Zhang H."/>
            <person name="Liu L."/>
            <person name="Gao P."/>
            <person name="Wang L."/>
        </authorList>
    </citation>
    <scope>NUCLEOTIDE SEQUENCE [LARGE SCALE GENOMIC DNA]</scope>
    <source>
        <strain evidence="8">An76</strain>
    </source>
</reference>
<gene>
    <name evidence="7" type="ORF">ABL_00096</name>
</gene>
<feature type="transmembrane region" description="Helical" evidence="6">
    <location>
        <begin position="414"/>
        <end position="433"/>
    </location>
</feature>
<evidence type="ECO:0000256" key="1">
    <source>
        <dbReference type="ARBA" id="ARBA00004141"/>
    </source>
</evidence>
<dbReference type="Pfam" id="PF13520">
    <property type="entry name" value="AA_permease_2"/>
    <property type="match status" value="1"/>
</dbReference>
<keyword evidence="5 6" id="KW-0472">Membrane</keyword>
<evidence type="ECO:0000313" key="7">
    <source>
        <dbReference type="EMBL" id="GAQ33308.1"/>
    </source>
</evidence>
<feature type="transmembrane region" description="Helical" evidence="6">
    <location>
        <begin position="486"/>
        <end position="508"/>
    </location>
</feature>
<sequence>MPRTETDKRISDKETAPVDLQDVGPGTVQTIQAYENEDNVILRANGHDHSMPRQFNWVSALGLGFSITNSWIGYLSCFGQNLIYGGAQACIFSLVVAFVVQLAVTTGLAELGSAFPSSGGQYHFCYILSSDNTKRYSAYMVGWLSVLAWWIVTCSGISLATLVLNGIVHFCVPEYTANQWQTYLTYVAVSVVTSLPVFLVPKRISWVMQIALYLTLSGYLIFFIVPLIMHGNVQPQSFILESGQGNSGWNGSTAWLLAISNSMYAFGGTDGVIHISEEMPRPGKRVPQVMIVTMIIGIVTSLSLFVMLMIFIDDMDAIREAPLPSLELVYQITRNRNVTLGLFILLLIIYMSCLPSQWVGSGRIAWAFARDNGTPFSAFFAQVSTSFDFPVRTTVAAVIFSCLYGLLYLASTTAFNSIITSAVLFLNITYTVPQAILLVRGRSLLPQRYLKLNFTGYMCNAFSVLWIVLLAVLICMPPNLPVTTGSMNYICIILIAVFLLINLLWFAIGRKNFEGPYIDWNLLRPS</sequence>
<feature type="transmembrane region" description="Helical" evidence="6">
    <location>
        <begin position="454"/>
        <end position="474"/>
    </location>
</feature>
<organism evidence="7 8">
    <name type="scientific">Aspergillus niger</name>
    <dbReference type="NCBI Taxonomy" id="5061"/>
    <lineage>
        <taxon>Eukaryota</taxon>
        <taxon>Fungi</taxon>
        <taxon>Dikarya</taxon>
        <taxon>Ascomycota</taxon>
        <taxon>Pezizomycotina</taxon>
        <taxon>Eurotiomycetes</taxon>
        <taxon>Eurotiomycetidae</taxon>
        <taxon>Eurotiales</taxon>
        <taxon>Aspergillaceae</taxon>
        <taxon>Aspergillus</taxon>
        <taxon>Aspergillus subgen. Circumdati</taxon>
    </lineage>
</organism>
<evidence type="ECO:0000256" key="6">
    <source>
        <dbReference type="SAM" id="Phobius"/>
    </source>
</evidence>
<evidence type="ECO:0000256" key="4">
    <source>
        <dbReference type="ARBA" id="ARBA00022989"/>
    </source>
</evidence>
<dbReference type="OMA" id="AQACIFS"/>
<dbReference type="VEuPathDB" id="FungiDB:ATCC64974_59220"/>
<feature type="transmembrane region" description="Helical" evidence="6">
    <location>
        <begin position="389"/>
        <end position="408"/>
    </location>
</feature>
<keyword evidence="4 6" id="KW-1133">Transmembrane helix</keyword>
<feature type="transmembrane region" description="Helical" evidence="6">
    <location>
        <begin position="338"/>
        <end position="360"/>
    </location>
</feature>
<dbReference type="VEuPathDB" id="FungiDB:An02g00240"/>
<keyword evidence="3 6" id="KW-0812">Transmembrane</keyword>
<dbReference type="PIRSF" id="PIRSF006060">
    <property type="entry name" value="AA_transporter"/>
    <property type="match status" value="1"/>
</dbReference>
<name>A0A117DUG1_ASPNG</name>
<dbReference type="PANTHER" id="PTHR45649">
    <property type="entry name" value="AMINO-ACID PERMEASE BAT1"/>
    <property type="match status" value="1"/>
</dbReference>
<dbReference type="Gene3D" id="1.20.1740.10">
    <property type="entry name" value="Amino acid/polyamine transporter I"/>
    <property type="match status" value="1"/>
</dbReference>
<evidence type="ECO:0000256" key="3">
    <source>
        <dbReference type="ARBA" id="ARBA00022692"/>
    </source>
</evidence>
<feature type="transmembrane region" description="Helical" evidence="6">
    <location>
        <begin position="206"/>
        <end position="229"/>
    </location>
</feature>
<feature type="transmembrane region" description="Helical" evidence="6">
    <location>
        <begin position="82"/>
        <end position="104"/>
    </location>
</feature>